<dbReference type="PANTHER" id="PTHR13318">
    <property type="entry name" value="PARTNER OF PAIRED, ISOFORM B-RELATED"/>
    <property type="match status" value="1"/>
</dbReference>
<dbReference type="SMART" id="SM00256">
    <property type="entry name" value="FBOX"/>
    <property type="match status" value="1"/>
</dbReference>
<accession>A0A812CKF0</accession>
<sequence length="1344" mass="150595">MGHHNKRIGQLTLQVQHSRHLLLPPSCHHRQLKGIKKTSNNTFGGGCKCESQSVPQGIATNHLSCGTQSDCKFSKMLVLNNGLPNELPLNPCDKRPESNGGCYQTQLLKLPKSCPDFFQTLNDKPETSLQNDLVSIGPEDSSDSEELGLTTHRPNMNADSFLDLVTDMTAQDFRHGYRQGRKDRAISSWKKGDNLVKVQEEDTKRNPHTATNNFTNRKGNGRQRLENSKYNPMHSSPPQTHNFVHMQQGEYEMDDVSVAYHQNHPRHLRNYEQYVVPPNFAYTADDIYRNAFSVGSYPNLMTQKKMLSFVNALVSPTFFTPSYSQQQELAHCQYYAAVNQQDVPLSHRQSAQQTPGGETYVTNTIQPQTPMGLTSFSSPSSASSYVDRLHPMDTLTSVGGDYSGQTPQLHLQQTNTPQVVGQENWLQNGGGEESCSSSLGTSGCCNNGKPIFRSRSFSAVEQSSREAELSVHADNYFSTMSPHHSSIGDMENRLHNLHLCHSKSDNQYHYPPNPCAKGNLQISPEGLVTNKANLNDCVSCAENLHPGNSWQQDSRDQSCCTPFSWIPDRHVMTQSEFYEDDAGFVTDATDDNVFCQSGTEFNLPSSWPAWTLSMKSHKLACHPNGKSHSFSQAENSFSSGGNKLESYSDTEVYSKSPQSISLHKFQPSSEYEDVSHQDVPSTTQAVFAMDEDIFSSPDTNLHFPVPALNLADSSEFDNRQFGCFIDRDHQERFQTTQVHEDSFARYPSTKYSCPKGPRKVRRKSGGGGAVDINRSVVSNNGHCSNLELRPVNSVPVYKRHWEKSSNIWGSYHCKDVNTFSSSLVCQQQNKPRCKDVDGKHQGGSPSNHQRKEQRKQNQTCGGQVKNKKKNHPKKFSRTPTLPRCLKQDGTPQDSERPSSQKECNEIPCCGSADKENPFTTNTILGTSHEPSSALQPGLKSQSVSESEIRWWHDGNVYPWHHLPDEIWLHIFSYLRNHDRFQCSLVSTQFHRIIQDESLWRHITLEKKMLQDDWLMRIAHLHPSTLELIQCHGDQVTAAGLSYLFKECTDSLLKLRFSRCSRGELTGDNILLASTVCRNLTHVDASWCTVTDSGLSAIAKSCDRLESLCLNGCGLIADNGLKTLATLHYKSLKELEMFGCFNITSRGIRYLASICRNLRTLQLGQCYKITDSCIAEVSSNLCCVENLDLRGCKQIKDTCIEKIVDNCSRLQTLALANCPNISNNAMQKIASTLPGIRSIDVCGCKLITDESVNRLAMNCRQLVYLDISSTGCTYKSVCRLAEQGSTDLETLKLNFIAGITESSLTRLTNHCKRLTTLHLYGCKRVKNLQKLQALHPQLIIESDKD</sequence>
<gene>
    <name evidence="3" type="ORF">SPHA_39151</name>
</gene>
<keyword evidence="4" id="KW-1185">Reference proteome</keyword>
<dbReference type="Proteomes" id="UP000597762">
    <property type="component" value="Unassembled WGS sequence"/>
</dbReference>
<dbReference type="Gene3D" id="3.80.10.10">
    <property type="entry name" value="Ribonuclease Inhibitor"/>
    <property type="match status" value="2"/>
</dbReference>
<dbReference type="EMBL" id="CAHIKZ030001804">
    <property type="protein sequence ID" value="CAE1274919.1"/>
    <property type="molecule type" value="Genomic_DNA"/>
</dbReference>
<feature type="region of interest" description="Disordered" evidence="1">
    <location>
        <begin position="831"/>
        <end position="903"/>
    </location>
</feature>
<feature type="region of interest" description="Disordered" evidence="1">
    <location>
        <begin position="200"/>
        <end position="223"/>
    </location>
</feature>
<protein>
    <recommendedName>
        <fullName evidence="2">F-box domain-containing protein</fullName>
    </recommendedName>
</protein>
<dbReference type="SMART" id="SM00367">
    <property type="entry name" value="LRR_CC"/>
    <property type="match status" value="8"/>
</dbReference>
<dbReference type="SUPFAM" id="SSF52047">
    <property type="entry name" value="RNI-like"/>
    <property type="match status" value="1"/>
</dbReference>
<comment type="caution">
    <text evidence="3">The sequence shown here is derived from an EMBL/GenBank/DDBJ whole genome shotgun (WGS) entry which is preliminary data.</text>
</comment>
<organism evidence="3 4">
    <name type="scientific">Acanthosepion pharaonis</name>
    <name type="common">Pharaoh cuttlefish</name>
    <name type="synonym">Sepia pharaonis</name>
    <dbReference type="NCBI Taxonomy" id="158019"/>
    <lineage>
        <taxon>Eukaryota</taxon>
        <taxon>Metazoa</taxon>
        <taxon>Spiralia</taxon>
        <taxon>Lophotrochozoa</taxon>
        <taxon>Mollusca</taxon>
        <taxon>Cephalopoda</taxon>
        <taxon>Coleoidea</taxon>
        <taxon>Decapodiformes</taxon>
        <taxon>Sepiida</taxon>
        <taxon>Sepiina</taxon>
        <taxon>Sepiidae</taxon>
        <taxon>Acanthosepion</taxon>
    </lineage>
</organism>
<dbReference type="GO" id="GO:0019005">
    <property type="term" value="C:SCF ubiquitin ligase complex"/>
    <property type="evidence" value="ECO:0007669"/>
    <property type="project" value="TreeGrafter"/>
</dbReference>
<dbReference type="InterPro" id="IPR032675">
    <property type="entry name" value="LRR_dom_sf"/>
</dbReference>
<dbReference type="InterPro" id="IPR057207">
    <property type="entry name" value="FBXL15_LRR"/>
</dbReference>
<feature type="compositionally biased region" description="Basic and acidic residues" evidence="1">
    <location>
        <begin position="893"/>
        <end position="903"/>
    </location>
</feature>
<feature type="compositionally biased region" description="Polar residues" evidence="1">
    <location>
        <begin position="208"/>
        <end position="218"/>
    </location>
</feature>
<dbReference type="Pfam" id="PF25372">
    <property type="entry name" value="DUF7885"/>
    <property type="match status" value="1"/>
</dbReference>
<dbReference type="InterPro" id="IPR006553">
    <property type="entry name" value="Leu-rich_rpt_Cys-con_subtyp"/>
</dbReference>
<dbReference type="Pfam" id="PF12937">
    <property type="entry name" value="F-box-like"/>
    <property type="match status" value="1"/>
</dbReference>
<name>A0A812CKF0_ACAPH</name>
<feature type="region of interest" description="Disordered" evidence="1">
    <location>
        <begin position="754"/>
        <end position="773"/>
    </location>
</feature>
<proteinExistence type="predicted"/>
<dbReference type="CDD" id="cd22139">
    <property type="entry name" value="F-box_unchar"/>
    <property type="match status" value="1"/>
</dbReference>
<evidence type="ECO:0000259" key="2">
    <source>
        <dbReference type="PROSITE" id="PS50181"/>
    </source>
</evidence>
<feature type="compositionally biased region" description="Basic residues" evidence="1">
    <location>
        <begin position="865"/>
        <end position="876"/>
    </location>
</feature>
<dbReference type="InterPro" id="IPR001810">
    <property type="entry name" value="F-box_dom"/>
</dbReference>
<dbReference type="GO" id="GO:0031146">
    <property type="term" value="P:SCF-dependent proteasomal ubiquitin-dependent protein catabolic process"/>
    <property type="evidence" value="ECO:0007669"/>
    <property type="project" value="TreeGrafter"/>
</dbReference>
<evidence type="ECO:0000313" key="4">
    <source>
        <dbReference type="Proteomes" id="UP000597762"/>
    </source>
</evidence>
<reference evidence="3" key="1">
    <citation type="submission" date="2021-01" db="EMBL/GenBank/DDBJ databases">
        <authorList>
            <person name="Li R."/>
            <person name="Bekaert M."/>
        </authorList>
    </citation>
    <scope>NUCLEOTIDE SEQUENCE</scope>
    <source>
        <strain evidence="3">Farmed</strain>
    </source>
</reference>
<feature type="domain" description="F-box" evidence="2">
    <location>
        <begin position="956"/>
        <end position="1002"/>
    </location>
</feature>
<dbReference type="InterPro" id="IPR001611">
    <property type="entry name" value="Leu-rich_rpt"/>
</dbReference>
<feature type="region of interest" description="Disordered" evidence="1">
    <location>
        <begin position="919"/>
        <end position="939"/>
    </location>
</feature>
<dbReference type="OrthoDB" id="10257471at2759"/>
<dbReference type="PROSITE" id="PS50181">
    <property type="entry name" value="FBOX"/>
    <property type="match status" value="1"/>
</dbReference>
<evidence type="ECO:0000256" key="1">
    <source>
        <dbReference type="SAM" id="MobiDB-lite"/>
    </source>
</evidence>
<evidence type="ECO:0000313" key="3">
    <source>
        <dbReference type="EMBL" id="CAE1274919.1"/>
    </source>
</evidence>
<dbReference type="Pfam" id="PF13516">
    <property type="entry name" value="LRR_6"/>
    <property type="match status" value="1"/>
</dbReference>